<dbReference type="SUPFAM" id="SSF54686">
    <property type="entry name" value="Ribosomal protein L16p/L10e"/>
    <property type="match status" value="1"/>
</dbReference>
<evidence type="ECO:0000313" key="10">
    <source>
        <dbReference type="Proteomes" id="UP000178849"/>
    </source>
</evidence>
<evidence type="ECO:0000256" key="3">
    <source>
        <dbReference type="ARBA" id="ARBA00022980"/>
    </source>
</evidence>
<dbReference type="GO" id="GO:0006412">
    <property type="term" value="P:translation"/>
    <property type="evidence" value="ECO:0007669"/>
    <property type="project" value="UniProtKB-UniRule"/>
</dbReference>
<accession>A0A1G2BHY5</accession>
<keyword evidence="3 6" id="KW-0689">Ribosomal protein</keyword>
<keyword evidence="2 6" id="KW-0820">tRNA-binding</keyword>
<dbReference type="AlphaFoldDB" id="A0A1G2BHY5"/>
<dbReference type="GO" id="GO:0003735">
    <property type="term" value="F:structural constituent of ribosome"/>
    <property type="evidence" value="ECO:0007669"/>
    <property type="project" value="InterPro"/>
</dbReference>
<dbReference type="HAMAP" id="MF_01342">
    <property type="entry name" value="Ribosomal_uL16"/>
    <property type="match status" value="1"/>
</dbReference>
<organism evidence="9 10">
    <name type="scientific">Candidatus Komeilibacteria bacterium RIFCSPLOWO2_01_FULL_45_10</name>
    <dbReference type="NCBI Taxonomy" id="1798550"/>
    <lineage>
        <taxon>Bacteria</taxon>
        <taxon>Candidatus Komeiliibacteriota</taxon>
    </lineage>
</organism>
<evidence type="ECO:0000256" key="8">
    <source>
        <dbReference type="RuleBase" id="RU004414"/>
    </source>
</evidence>
<evidence type="ECO:0000313" key="9">
    <source>
        <dbReference type="EMBL" id="OGY88838.1"/>
    </source>
</evidence>
<dbReference type="InterPro" id="IPR036920">
    <property type="entry name" value="Ribosomal_uL16_sf"/>
</dbReference>
<evidence type="ECO:0000256" key="4">
    <source>
        <dbReference type="ARBA" id="ARBA00023274"/>
    </source>
</evidence>
<dbReference type="GO" id="GO:0005840">
    <property type="term" value="C:ribosome"/>
    <property type="evidence" value="ECO:0007669"/>
    <property type="project" value="UniProtKB-KW"/>
</dbReference>
<evidence type="ECO:0000256" key="7">
    <source>
        <dbReference type="RuleBase" id="RU004413"/>
    </source>
</evidence>
<dbReference type="CDD" id="cd01433">
    <property type="entry name" value="Ribosomal_L16_L10e"/>
    <property type="match status" value="1"/>
</dbReference>
<protein>
    <recommendedName>
        <fullName evidence="5 6">Large ribosomal subunit protein uL16</fullName>
    </recommendedName>
</protein>
<name>A0A1G2BHY5_9BACT</name>
<comment type="subunit">
    <text evidence="6 8">Part of the 50S ribosomal subunit.</text>
</comment>
<evidence type="ECO:0000256" key="6">
    <source>
        <dbReference type="HAMAP-Rule" id="MF_01342"/>
    </source>
</evidence>
<keyword evidence="6 8" id="KW-0699">rRNA-binding</keyword>
<dbReference type="InterPro" id="IPR016180">
    <property type="entry name" value="Ribosomal_uL16_dom"/>
</dbReference>
<gene>
    <name evidence="6" type="primary">rplP</name>
    <name evidence="9" type="ORF">A2927_02235</name>
</gene>
<dbReference type="STRING" id="1798550.A2927_02235"/>
<dbReference type="EMBL" id="MHKL01000037">
    <property type="protein sequence ID" value="OGY88838.1"/>
    <property type="molecule type" value="Genomic_DNA"/>
</dbReference>
<sequence length="135" mass="14908">MLAPRKVKHRKWQRTDQIRGKATRTNTLSFGSFGLKALSAGLVSSRQIEAVRRVLTRYTQKGGKIWIRIFPDRPITIKGSEVPMGKGKGTVDHYAAVVKAGTVMFEMDGLAKESAAEALKSAAYKLAVKCKFIVK</sequence>
<proteinExistence type="inferred from homology"/>
<comment type="function">
    <text evidence="6 8">Binds 23S rRNA and is also seen to make contacts with the A and possibly P site tRNAs.</text>
</comment>
<dbReference type="GO" id="GO:0000049">
    <property type="term" value="F:tRNA binding"/>
    <property type="evidence" value="ECO:0007669"/>
    <property type="project" value="UniProtKB-KW"/>
</dbReference>
<evidence type="ECO:0000256" key="2">
    <source>
        <dbReference type="ARBA" id="ARBA00022555"/>
    </source>
</evidence>
<dbReference type="InterPro" id="IPR000114">
    <property type="entry name" value="Ribosomal_uL16_bact-type"/>
</dbReference>
<dbReference type="GO" id="GO:0019843">
    <property type="term" value="F:rRNA binding"/>
    <property type="evidence" value="ECO:0007669"/>
    <property type="project" value="UniProtKB-UniRule"/>
</dbReference>
<evidence type="ECO:0000256" key="5">
    <source>
        <dbReference type="ARBA" id="ARBA00035198"/>
    </source>
</evidence>
<dbReference type="Gene3D" id="3.90.1170.10">
    <property type="entry name" value="Ribosomal protein L10e/L16"/>
    <property type="match status" value="1"/>
</dbReference>
<comment type="caution">
    <text evidence="9">The sequence shown here is derived from an EMBL/GenBank/DDBJ whole genome shotgun (WGS) entry which is preliminary data.</text>
</comment>
<dbReference type="NCBIfam" id="TIGR01164">
    <property type="entry name" value="rplP_bact"/>
    <property type="match status" value="1"/>
</dbReference>
<dbReference type="PRINTS" id="PR00060">
    <property type="entry name" value="RIBOSOMALL16"/>
</dbReference>
<dbReference type="Proteomes" id="UP000178849">
    <property type="component" value="Unassembled WGS sequence"/>
</dbReference>
<dbReference type="InterPro" id="IPR047873">
    <property type="entry name" value="Ribosomal_uL16"/>
</dbReference>
<comment type="similarity">
    <text evidence="1 6 7">Belongs to the universal ribosomal protein uL16 family.</text>
</comment>
<dbReference type="GO" id="GO:1990904">
    <property type="term" value="C:ribonucleoprotein complex"/>
    <property type="evidence" value="ECO:0007669"/>
    <property type="project" value="UniProtKB-KW"/>
</dbReference>
<keyword evidence="4 6" id="KW-0687">Ribonucleoprotein</keyword>
<dbReference type="FunFam" id="3.90.1170.10:FF:000001">
    <property type="entry name" value="50S ribosomal protein L16"/>
    <property type="match status" value="1"/>
</dbReference>
<keyword evidence="6 8" id="KW-0694">RNA-binding</keyword>
<dbReference type="PANTHER" id="PTHR12220">
    <property type="entry name" value="50S/60S RIBOSOMAL PROTEIN L16"/>
    <property type="match status" value="1"/>
</dbReference>
<reference evidence="9 10" key="1">
    <citation type="journal article" date="2016" name="Nat. Commun.">
        <title>Thousands of microbial genomes shed light on interconnected biogeochemical processes in an aquifer system.</title>
        <authorList>
            <person name="Anantharaman K."/>
            <person name="Brown C.T."/>
            <person name="Hug L.A."/>
            <person name="Sharon I."/>
            <person name="Castelle C.J."/>
            <person name="Probst A.J."/>
            <person name="Thomas B.C."/>
            <person name="Singh A."/>
            <person name="Wilkins M.J."/>
            <person name="Karaoz U."/>
            <person name="Brodie E.L."/>
            <person name="Williams K.H."/>
            <person name="Hubbard S.S."/>
            <person name="Banfield J.F."/>
        </authorList>
    </citation>
    <scope>NUCLEOTIDE SEQUENCE [LARGE SCALE GENOMIC DNA]</scope>
</reference>
<evidence type="ECO:0000256" key="1">
    <source>
        <dbReference type="ARBA" id="ARBA00008931"/>
    </source>
</evidence>
<dbReference type="PANTHER" id="PTHR12220:SF13">
    <property type="entry name" value="LARGE RIBOSOMAL SUBUNIT PROTEIN UL16M"/>
    <property type="match status" value="1"/>
</dbReference>
<dbReference type="Pfam" id="PF00252">
    <property type="entry name" value="Ribosomal_L16"/>
    <property type="match status" value="1"/>
</dbReference>